<evidence type="ECO:0000313" key="3">
    <source>
        <dbReference type="Proteomes" id="UP000295600"/>
    </source>
</evidence>
<evidence type="ECO:0000256" key="1">
    <source>
        <dbReference type="SAM" id="SignalP"/>
    </source>
</evidence>
<feature type="signal peptide" evidence="1">
    <location>
        <begin position="1"/>
        <end position="22"/>
    </location>
</feature>
<reference evidence="2 3" key="1">
    <citation type="submission" date="2019-03" db="EMBL/GenBank/DDBJ databases">
        <title>Genomic Encyclopedia of Type Strains, Phase IV (KMG-IV): sequencing the most valuable type-strain genomes for metagenomic binning, comparative biology and taxonomic classification.</title>
        <authorList>
            <person name="Goeker M."/>
        </authorList>
    </citation>
    <scope>NUCLEOTIDE SEQUENCE [LARGE SCALE GENOMIC DNA]</scope>
    <source>
        <strain evidence="2 3">DSM 23917</strain>
    </source>
</reference>
<dbReference type="Proteomes" id="UP000295600">
    <property type="component" value="Unassembled WGS sequence"/>
</dbReference>
<feature type="chain" id="PRO_5020205997" description="Lipoprotein" evidence="1">
    <location>
        <begin position="23"/>
        <end position="121"/>
    </location>
</feature>
<accession>A0A4R2LU19</accession>
<proteinExistence type="predicted"/>
<dbReference type="PROSITE" id="PS51257">
    <property type="entry name" value="PROKAR_LIPOPROTEIN"/>
    <property type="match status" value="1"/>
</dbReference>
<comment type="caution">
    <text evidence="2">The sequence shown here is derived from an EMBL/GenBank/DDBJ whole genome shotgun (WGS) entry which is preliminary data.</text>
</comment>
<dbReference type="AlphaFoldDB" id="A0A4R2LU19"/>
<name>A0A4R2LU19_9BACE</name>
<gene>
    <name evidence="2" type="ORF">EV202_1209</name>
</gene>
<keyword evidence="1" id="KW-0732">Signal</keyword>
<organism evidence="2 3">
    <name type="scientific">Prevotella heparinolytica</name>
    <dbReference type="NCBI Taxonomy" id="28113"/>
    <lineage>
        <taxon>Bacteria</taxon>
        <taxon>Pseudomonadati</taxon>
        <taxon>Bacteroidota</taxon>
        <taxon>Bacteroidia</taxon>
        <taxon>Bacteroidales</taxon>
        <taxon>Bacteroidaceae</taxon>
        <taxon>Bacteroides</taxon>
    </lineage>
</organism>
<evidence type="ECO:0000313" key="2">
    <source>
        <dbReference type="EMBL" id="TCO89474.1"/>
    </source>
</evidence>
<dbReference type="EMBL" id="SLXB01000020">
    <property type="protein sequence ID" value="TCO89474.1"/>
    <property type="molecule type" value="Genomic_DNA"/>
</dbReference>
<sequence length="121" mass="13903">MKIKKICLCILLSAIMLGCEQAVDNELIAVHEKHELKQGQFAFDYEGCKMYGEVMPIVTQTRGITEDSKTYNLIIRSEYLKKTVVTQLVQTFNNDGSFILTHYVEGVKVASLFYKWCRKTL</sequence>
<protein>
    <recommendedName>
        <fullName evidence="4">Lipoprotein</fullName>
    </recommendedName>
</protein>
<dbReference type="RefSeq" id="WP_131927010.1">
    <property type="nucleotide sequence ID" value="NZ_SLXB01000020.1"/>
</dbReference>
<evidence type="ECO:0008006" key="4">
    <source>
        <dbReference type="Google" id="ProtNLM"/>
    </source>
</evidence>